<evidence type="ECO:0000313" key="1">
    <source>
        <dbReference type="EMBL" id="DAE29223.1"/>
    </source>
</evidence>
<dbReference type="EMBL" id="BK059093">
    <property type="protein sequence ID" value="DAE29223.1"/>
    <property type="molecule type" value="Genomic_DNA"/>
</dbReference>
<name>A0A8S5RCZ8_9VIRU</name>
<organism evidence="1">
    <name type="scientific">virus sp. ctx9V1</name>
    <dbReference type="NCBI Taxonomy" id="2828001"/>
    <lineage>
        <taxon>Viruses</taxon>
    </lineage>
</organism>
<accession>A0A8S5RCZ8</accession>
<reference evidence="1" key="1">
    <citation type="journal article" date="2021" name="Proc. Natl. Acad. Sci. U.S.A.">
        <title>A Catalog of Tens of Thousands of Viruses from Human Metagenomes Reveals Hidden Associations with Chronic Diseases.</title>
        <authorList>
            <person name="Tisza M.J."/>
            <person name="Buck C.B."/>
        </authorList>
    </citation>
    <scope>NUCLEOTIDE SEQUENCE</scope>
    <source>
        <strain evidence="1">Ctx9V1</strain>
    </source>
</reference>
<proteinExistence type="predicted"/>
<sequence length="29" mass="3526">MFKYLYDKTVDLAKYVSTEHKDTHNVSYE</sequence>
<protein>
    <submittedName>
        <fullName evidence="1">Uncharacterized protein</fullName>
    </submittedName>
</protein>